<dbReference type="InterPro" id="IPR051571">
    <property type="entry name" value="N-CoR_corepressor"/>
</dbReference>
<gene>
    <name evidence="1" type="ORF">PAXINDRAFT_60766</name>
</gene>
<proteinExistence type="predicted"/>
<evidence type="ECO:0000313" key="2">
    <source>
        <dbReference type="Proteomes" id="UP000053647"/>
    </source>
</evidence>
<dbReference type="Proteomes" id="UP000053647">
    <property type="component" value="Unassembled WGS sequence"/>
</dbReference>
<sequence>DLKSTREGLRFVVLARLRCDRQSRAERVFPVLRANQVVSNRDPVPPPSDCQGHLFEELDVDSRCSDRLATNDAIRSSLVDRFVKCQSEIVEKSRRLRVEYLALHEKWLEHCARLDDVQKVGVQEESAIPSGGRATRRSTAVMGDAVRSDLEMEQIIASLGVEELTDPSYLAIKNVAKIPDMISVTEGSVPYLFDDTNNLVDDPAEFYGASSGQDYWTEEERNTFLNEFAAHPKQFGRI</sequence>
<reference evidence="1 2" key="1">
    <citation type="submission" date="2014-06" db="EMBL/GenBank/DDBJ databases">
        <authorList>
            <consortium name="DOE Joint Genome Institute"/>
            <person name="Kuo A."/>
            <person name="Kohler A."/>
            <person name="Nagy L.G."/>
            <person name="Floudas D."/>
            <person name="Copeland A."/>
            <person name="Barry K.W."/>
            <person name="Cichocki N."/>
            <person name="Veneault-Fourrey C."/>
            <person name="LaButti K."/>
            <person name="Lindquist E.A."/>
            <person name="Lipzen A."/>
            <person name="Lundell T."/>
            <person name="Morin E."/>
            <person name="Murat C."/>
            <person name="Sun H."/>
            <person name="Tunlid A."/>
            <person name="Henrissat B."/>
            <person name="Grigoriev I.V."/>
            <person name="Hibbett D.S."/>
            <person name="Martin F."/>
            <person name="Nordberg H.P."/>
            <person name="Cantor M.N."/>
            <person name="Hua S.X."/>
        </authorList>
    </citation>
    <scope>NUCLEOTIDE SEQUENCE [LARGE SCALE GENOMIC DNA]</scope>
    <source>
        <strain evidence="1 2">ATCC 200175</strain>
    </source>
</reference>
<protein>
    <submittedName>
        <fullName evidence="1">Uncharacterized protein</fullName>
    </submittedName>
</protein>
<dbReference type="Gene3D" id="1.10.10.60">
    <property type="entry name" value="Homeodomain-like"/>
    <property type="match status" value="1"/>
</dbReference>
<dbReference type="PANTHER" id="PTHR13992:SF39">
    <property type="entry name" value="SMRTER, ISOFORM G"/>
    <property type="match status" value="1"/>
</dbReference>
<dbReference type="AlphaFoldDB" id="A0A0C9T238"/>
<dbReference type="EMBL" id="KN819436">
    <property type="protein sequence ID" value="KIJ09765.1"/>
    <property type="molecule type" value="Genomic_DNA"/>
</dbReference>
<dbReference type="GO" id="GO:0034967">
    <property type="term" value="C:Set3 complex"/>
    <property type="evidence" value="ECO:0007669"/>
    <property type="project" value="TreeGrafter"/>
</dbReference>
<accession>A0A0C9T238</accession>
<dbReference type="HOGENOM" id="CLU_1086316_0_0_1"/>
<name>A0A0C9T238_PAXIN</name>
<dbReference type="PANTHER" id="PTHR13992">
    <property type="entry name" value="NUCLEAR RECEPTOR CO-REPRESSOR RELATED NCOR"/>
    <property type="match status" value="1"/>
</dbReference>
<dbReference type="OrthoDB" id="10258692at2759"/>
<dbReference type="GO" id="GO:0006357">
    <property type="term" value="P:regulation of transcription by RNA polymerase II"/>
    <property type="evidence" value="ECO:0007669"/>
    <property type="project" value="TreeGrafter"/>
</dbReference>
<evidence type="ECO:0000313" key="1">
    <source>
        <dbReference type="EMBL" id="KIJ09765.1"/>
    </source>
</evidence>
<keyword evidence="2" id="KW-1185">Reference proteome</keyword>
<reference evidence="2" key="2">
    <citation type="submission" date="2015-01" db="EMBL/GenBank/DDBJ databases">
        <title>Evolutionary Origins and Diversification of the Mycorrhizal Mutualists.</title>
        <authorList>
            <consortium name="DOE Joint Genome Institute"/>
            <consortium name="Mycorrhizal Genomics Consortium"/>
            <person name="Kohler A."/>
            <person name="Kuo A."/>
            <person name="Nagy L.G."/>
            <person name="Floudas D."/>
            <person name="Copeland A."/>
            <person name="Barry K.W."/>
            <person name="Cichocki N."/>
            <person name="Veneault-Fourrey C."/>
            <person name="LaButti K."/>
            <person name="Lindquist E.A."/>
            <person name="Lipzen A."/>
            <person name="Lundell T."/>
            <person name="Morin E."/>
            <person name="Murat C."/>
            <person name="Riley R."/>
            <person name="Ohm R."/>
            <person name="Sun H."/>
            <person name="Tunlid A."/>
            <person name="Henrissat B."/>
            <person name="Grigoriev I.V."/>
            <person name="Hibbett D.S."/>
            <person name="Martin F."/>
        </authorList>
    </citation>
    <scope>NUCLEOTIDE SEQUENCE [LARGE SCALE GENOMIC DNA]</scope>
    <source>
        <strain evidence="2">ATCC 200175</strain>
    </source>
</reference>
<organism evidence="1 2">
    <name type="scientific">Paxillus involutus ATCC 200175</name>
    <dbReference type="NCBI Taxonomy" id="664439"/>
    <lineage>
        <taxon>Eukaryota</taxon>
        <taxon>Fungi</taxon>
        <taxon>Dikarya</taxon>
        <taxon>Basidiomycota</taxon>
        <taxon>Agaricomycotina</taxon>
        <taxon>Agaricomycetes</taxon>
        <taxon>Agaricomycetidae</taxon>
        <taxon>Boletales</taxon>
        <taxon>Paxilineae</taxon>
        <taxon>Paxillaceae</taxon>
        <taxon>Paxillus</taxon>
    </lineage>
</organism>
<feature type="non-terminal residue" evidence="1">
    <location>
        <position position="1"/>
    </location>
</feature>
<feature type="non-terminal residue" evidence="1">
    <location>
        <position position="238"/>
    </location>
</feature>